<keyword evidence="4" id="KW-0997">Cell inner membrane</keyword>
<dbReference type="Pfam" id="PF03109">
    <property type="entry name" value="ABC1"/>
    <property type="match status" value="1"/>
</dbReference>
<evidence type="ECO:0000256" key="7">
    <source>
        <dbReference type="ARBA" id="ARBA00022989"/>
    </source>
</evidence>
<comment type="caution">
    <text evidence="11">The sequence shown here is derived from an EMBL/GenBank/DDBJ whole genome shotgun (WGS) entry which is preliminary data.</text>
</comment>
<protein>
    <recommendedName>
        <fullName evidence="10">ABC1 atypical kinase-like domain-containing protein</fullName>
    </recommendedName>
</protein>
<dbReference type="RefSeq" id="WP_188448062.1">
    <property type="nucleotide sequence ID" value="NZ_BMFO01000002.1"/>
</dbReference>
<keyword evidence="3" id="KW-1003">Cell membrane</keyword>
<feature type="transmembrane region" description="Helical" evidence="9">
    <location>
        <begin position="498"/>
        <end position="517"/>
    </location>
</feature>
<evidence type="ECO:0000313" key="11">
    <source>
        <dbReference type="EMBL" id="GGF88514.1"/>
    </source>
</evidence>
<dbReference type="InterPro" id="IPR004147">
    <property type="entry name" value="ABC1_dom"/>
</dbReference>
<keyword evidence="8 9" id="KW-0472">Membrane</keyword>
<evidence type="ECO:0000256" key="6">
    <source>
        <dbReference type="ARBA" id="ARBA00022692"/>
    </source>
</evidence>
<dbReference type="InterPro" id="IPR011009">
    <property type="entry name" value="Kinase-like_dom_sf"/>
</dbReference>
<dbReference type="InterPro" id="IPR050154">
    <property type="entry name" value="UbiB_kinase"/>
</dbReference>
<gene>
    <name evidence="11" type="primary">ubiB</name>
    <name evidence="11" type="ORF">GCM10010960_07970</name>
</gene>
<dbReference type="EMBL" id="BMFO01000002">
    <property type="protein sequence ID" value="GGF88514.1"/>
    <property type="molecule type" value="Genomic_DNA"/>
</dbReference>
<evidence type="ECO:0000256" key="5">
    <source>
        <dbReference type="ARBA" id="ARBA00022688"/>
    </source>
</evidence>
<dbReference type="PANTHER" id="PTHR10566">
    <property type="entry name" value="CHAPERONE-ACTIVITY OF BC1 COMPLEX CABC1 -RELATED"/>
    <property type="match status" value="1"/>
</dbReference>
<evidence type="ECO:0000256" key="1">
    <source>
        <dbReference type="ARBA" id="ARBA00005020"/>
    </source>
</evidence>
<sequence>MKPMLRALAIVRTASRYGLDEWLPASRATPLVRLFKLFSPTAKAHREQPRGVRLRLALQELGPLFVKLGQVLSTRRDLLPGDIADELAGLRDQVKPFDSSEAKAIVAEALGKPLAELFERFDDEPLASASIAQVHAAWLPDGRAVVVKVLRPGIEDRIGKDIALMRLLADGIRRLHPNADKIRPHDVVAELETTLLAECDLQREAANASLMRRLWQDGAELQVPAIEWNLTRERVLVMERVYGVPADSIDELDRLGVDRRALAAQAVRILYRQVFRDNYFHADAHAGNIWVDVREPAKAGFIALDFGIVGQLSEQDQYYLAENFMAIFRKDYRAIARLHVQAGWMPAHLRLDELEAAVRAVCEPYFTRPLSEFSIAEVIGKLLRTAQKYELTLQPQLILLQKTLLNTEGLARTLDPTIDLWAVARPVLEDILRTRYSPKSVVERLRARWPELARDAADLPALLQAFLVKQVQGESDIRMRSEDIARLVAVSQRNQRQLFALVLGVTAALAAVALHVFGAEASWRYASIAVAVLAFAAAWPRRL</sequence>
<evidence type="ECO:0000313" key="12">
    <source>
        <dbReference type="Proteomes" id="UP000632858"/>
    </source>
</evidence>
<evidence type="ECO:0000259" key="10">
    <source>
        <dbReference type="Pfam" id="PF03109"/>
    </source>
</evidence>
<evidence type="ECO:0000256" key="9">
    <source>
        <dbReference type="SAM" id="Phobius"/>
    </source>
</evidence>
<dbReference type="InterPro" id="IPR010232">
    <property type="entry name" value="UbiB"/>
</dbReference>
<dbReference type="PANTHER" id="PTHR10566:SF113">
    <property type="entry name" value="PROTEIN ACTIVITY OF BC1 COMPLEX KINASE 7, CHLOROPLASTIC"/>
    <property type="match status" value="1"/>
</dbReference>
<reference evidence="11" key="1">
    <citation type="journal article" date="2014" name="Int. J. Syst. Evol. Microbiol.">
        <title>Complete genome sequence of Corynebacterium casei LMG S-19264T (=DSM 44701T), isolated from a smear-ripened cheese.</title>
        <authorList>
            <consortium name="US DOE Joint Genome Institute (JGI-PGF)"/>
            <person name="Walter F."/>
            <person name="Albersmeier A."/>
            <person name="Kalinowski J."/>
            <person name="Ruckert C."/>
        </authorList>
    </citation>
    <scope>NUCLEOTIDE SEQUENCE</scope>
    <source>
        <strain evidence="11">CGMCC 1.12726</strain>
    </source>
</reference>
<dbReference type="AlphaFoldDB" id="A0A917CGN9"/>
<comment type="pathway">
    <text evidence="1">Cofactor biosynthesis; ubiquinone biosynthesis [regulation].</text>
</comment>
<dbReference type="GO" id="GO:0006744">
    <property type="term" value="P:ubiquinone biosynthetic process"/>
    <property type="evidence" value="ECO:0007669"/>
    <property type="project" value="UniProtKB-KW"/>
</dbReference>
<accession>A0A917CGN9</accession>
<dbReference type="SUPFAM" id="SSF56112">
    <property type="entry name" value="Protein kinase-like (PK-like)"/>
    <property type="match status" value="1"/>
</dbReference>
<feature type="domain" description="ABC1 atypical kinase-like" evidence="10">
    <location>
        <begin position="90"/>
        <end position="338"/>
    </location>
</feature>
<evidence type="ECO:0000256" key="4">
    <source>
        <dbReference type="ARBA" id="ARBA00022519"/>
    </source>
</evidence>
<dbReference type="Proteomes" id="UP000632858">
    <property type="component" value="Unassembled WGS sequence"/>
</dbReference>
<evidence type="ECO:0000256" key="8">
    <source>
        <dbReference type="ARBA" id="ARBA00023136"/>
    </source>
</evidence>
<organism evidence="11 12">
    <name type="scientific">Arenimonas maotaiensis</name>
    <dbReference type="NCBI Taxonomy" id="1446479"/>
    <lineage>
        <taxon>Bacteria</taxon>
        <taxon>Pseudomonadati</taxon>
        <taxon>Pseudomonadota</taxon>
        <taxon>Gammaproteobacteria</taxon>
        <taxon>Lysobacterales</taxon>
        <taxon>Lysobacteraceae</taxon>
        <taxon>Arenimonas</taxon>
    </lineage>
</organism>
<evidence type="ECO:0000256" key="2">
    <source>
        <dbReference type="ARBA" id="ARBA00009670"/>
    </source>
</evidence>
<evidence type="ECO:0000256" key="3">
    <source>
        <dbReference type="ARBA" id="ARBA00022475"/>
    </source>
</evidence>
<keyword evidence="5" id="KW-0831">Ubiquinone biosynthesis</keyword>
<proteinExistence type="inferred from homology"/>
<name>A0A917CGN9_9GAMM</name>
<reference evidence="11" key="2">
    <citation type="submission" date="2020-09" db="EMBL/GenBank/DDBJ databases">
        <authorList>
            <person name="Sun Q."/>
            <person name="Zhou Y."/>
        </authorList>
    </citation>
    <scope>NUCLEOTIDE SEQUENCE</scope>
    <source>
        <strain evidence="11">CGMCC 1.12726</strain>
    </source>
</reference>
<comment type="similarity">
    <text evidence="2">Belongs to the protein kinase superfamily. ADCK protein kinase family.</text>
</comment>
<keyword evidence="6 9" id="KW-0812">Transmembrane</keyword>
<keyword evidence="12" id="KW-1185">Reference proteome</keyword>
<keyword evidence="7 9" id="KW-1133">Transmembrane helix</keyword>
<dbReference type="NCBIfam" id="TIGR01982">
    <property type="entry name" value="UbiB"/>
    <property type="match status" value="1"/>
</dbReference>